<reference evidence="2" key="1">
    <citation type="submission" date="2016-07" db="EMBL/GenBank/DDBJ databases">
        <title>Frankia sp. NRRL B-16219 Genome sequencing.</title>
        <authorList>
            <person name="Ghodhbane-Gtari F."/>
            <person name="Swanson E."/>
            <person name="Gueddou A."/>
            <person name="Louati M."/>
            <person name="Nouioui I."/>
            <person name="Hezbri K."/>
            <person name="Abebe-Akele F."/>
            <person name="Simpson S."/>
            <person name="Morris K."/>
            <person name="Thomas K."/>
            <person name="Gtari M."/>
            <person name="Tisa L.S."/>
        </authorList>
    </citation>
    <scope>NUCLEOTIDE SEQUENCE [LARGE SCALE GENOMIC DNA]</scope>
    <source>
        <strain evidence="2">NRRL B-16219</strain>
    </source>
</reference>
<evidence type="ECO:0008006" key="3">
    <source>
        <dbReference type="Google" id="ProtNLM"/>
    </source>
</evidence>
<proteinExistence type="predicted"/>
<dbReference type="Proteomes" id="UP000179769">
    <property type="component" value="Unassembled WGS sequence"/>
</dbReference>
<sequence length="288" mass="31054">MVTYANVNGLRIGYDLIGDSGRTWVLTLGGRFTRQTPGLPELARALAAQGDRVLLWDRPNTGESDVCLAGPSEPRMQADTLAALLTELDLGPAVLAGATVGSHVSLLTAAHHPEVVAGLSLWWISGGVMGLMILANVYYTPAITAAWTTGMEAVAALPDWAPLLDQNERNRSHVLEQDRETFLATMQQWMAAYCPRPGEQVPGLPDELARAITAPALVFRGGASDPFHPRATSEALAGLLPNARLVEPPWGDREYLDRQAERESAGGLFVRWPLLATAMREWAGETLA</sequence>
<dbReference type="Gene3D" id="3.40.50.1820">
    <property type="entry name" value="alpha/beta hydrolase"/>
    <property type="match status" value="1"/>
</dbReference>
<dbReference type="SUPFAM" id="SSF53474">
    <property type="entry name" value="alpha/beta-Hydrolases"/>
    <property type="match status" value="1"/>
</dbReference>
<dbReference type="AlphaFoldDB" id="A0A1S1Q202"/>
<protein>
    <recommendedName>
        <fullName evidence="3">Alpha/beta hydrolase</fullName>
    </recommendedName>
</protein>
<dbReference type="OrthoDB" id="4682164at2"/>
<dbReference type="InterPro" id="IPR029058">
    <property type="entry name" value="AB_hydrolase_fold"/>
</dbReference>
<evidence type="ECO:0000313" key="2">
    <source>
        <dbReference type="Proteomes" id="UP000179769"/>
    </source>
</evidence>
<organism evidence="1 2">
    <name type="scientific">Parafrankia soli</name>
    <dbReference type="NCBI Taxonomy" id="2599596"/>
    <lineage>
        <taxon>Bacteria</taxon>
        <taxon>Bacillati</taxon>
        <taxon>Actinomycetota</taxon>
        <taxon>Actinomycetes</taxon>
        <taxon>Frankiales</taxon>
        <taxon>Frankiaceae</taxon>
        <taxon>Parafrankia</taxon>
    </lineage>
</organism>
<dbReference type="EMBL" id="MAXA01000202">
    <property type="protein sequence ID" value="OHV28933.1"/>
    <property type="molecule type" value="Genomic_DNA"/>
</dbReference>
<name>A0A1S1Q202_9ACTN</name>
<comment type="caution">
    <text evidence="1">The sequence shown here is derived from an EMBL/GenBank/DDBJ whole genome shotgun (WGS) entry which is preliminary data.</text>
</comment>
<keyword evidence="2" id="KW-1185">Reference proteome</keyword>
<accession>A0A1S1Q202</accession>
<gene>
    <name evidence="1" type="ORF">BBK14_17565</name>
</gene>
<evidence type="ECO:0000313" key="1">
    <source>
        <dbReference type="EMBL" id="OHV28933.1"/>
    </source>
</evidence>